<keyword evidence="3" id="KW-0611">Plant defense</keyword>
<dbReference type="PROSITE" id="PS51635">
    <property type="entry name" value="PNPLA"/>
    <property type="match status" value="1"/>
</dbReference>
<evidence type="ECO:0000259" key="8">
    <source>
        <dbReference type="PROSITE" id="PS51635"/>
    </source>
</evidence>
<evidence type="ECO:0000256" key="1">
    <source>
        <dbReference type="ARBA" id="ARBA00010240"/>
    </source>
</evidence>
<feature type="active site" description="Nucleophile" evidence="6">
    <location>
        <position position="56"/>
    </location>
</feature>
<dbReference type="CDD" id="cd07214">
    <property type="entry name" value="Pat17_isozyme_like"/>
    <property type="match status" value="1"/>
</dbReference>
<comment type="function">
    <text evidence="7">Lipolytic acyl hydrolase (LAH).</text>
</comment>
<feature type="active site" description="Proton acceptor" evidence="6">
    <location>
        <position position="206"/>
    </location>
</feature>
<dbReference type="EMBL" id="DUZY01000001">
    <property type="protein sequence ID" value="DAD22358.1"/>
    <property type="molecule type" value="Genomic_DNA"/>
</dbReference>
<evidence type="ECO:0000256" key="7">
    <source>
        <dbReference type="RuleBase" id="RU361262"/>
    </source>
</evidence>
<dbReference type="GO" id="GO:0016042">
    <property type="term" value="P:lipid catabolic process"/>
    <property type="evidence" value="ECO:0007669"/>
    <property type="project" value="UniProtKB-UniRule"/>
</dbReference>
<dbReference type="Pfam" id="PF01734">
    <property type="entry name" value="Patatin"/>
    <property type="match status" value="1"/>
</dbReference>
<evidence type="ECO:0000313" key="10">
    <source>
        <dbReference type="Proteomes" id="UP000607653"/>
    </source>
</evidence>
<keyword evidence="5 6" id="KW-0443">Lipid metabolism</keyword>
<dbReference type="InterPro" id="IPR016035">
    <property type="entry name" value="Acyl_Trfase/lysoPLipase"/>
</dbReference>
<dbReference type="GO" id="GO:0006952">
    <property type="term" value="P:defense response"/>
    <property type="evidence" value="ECO:0007669"/>
    <property type="project" value="UniProtKB-KW"/>
</dbReference>
<feature type="short sequence motif" description="GXGXXG" evidence="6">
    <location>
        <begin position="16"/>
        <end position="21"/>
    </location>
</feature>
<gene>
    <name evidence="9" type="ORF">HUJ06_023821</name>
</gene>
<name>A0A822XY86_NELNU</name>
<evidence type="ECO:0000256" key="4">
    <source>
        <dbReference type="ARBA" id="ARBA00022963"/>
    </source>
</evidence>
<dbReference type="InterPro" id="IPR002641">
    <property type="entry name" value="PNPLA_dom"/>
</dbReference>
<protein>
    <recommendedName>
        <fullName evidence="7">Patatin</fullName>
        <ecNumber evidence="7">3.1.1.-</ecNumber>
    </recommendedName>
</protein>
<keyword evidence="2 6" id="KW-0378">Hydrolase</keyword>
<evidence type="ECO:0000256" key="5">
    <source>
        <dbReference type="ARBA" id="ARBA00023098"/>
    </source>
</evidence>
<dbReference type="FunFam" id="3.40.1090.10:FF:000005">
    <property type="entry name" value="Patatin"/>
    <property type="match status" value="1"/>
</dbReference>
<comment type="caution">
    <text evidence="9">The sequence shown here is derived from an EMBL/GenBank/DDBJ whole genome shotgun (WGS) entry which is preliminary data.</text>
</comment>
<evidence type="ECO:0000256" key="3">
    <source>
        <dbReference type="ARBA" id="ARBA00022821"/>
    </source>
</evidence>
<dbReference type="EC" id="3.1.1.-" evidence="7"/>
<comment type="caution">
    <text evidence="6">Lacks conserved residue(s) required for the propagation of feature annotation.</text>
</comment>
<feature type="short sequence motif" description="DGA/G" evidence="6">
    <location>
        <begin position="206"/>
        <end position="208"/>
    </location>
</feature>
<dbReference type="PANTHER" id="PTHR32176:SF109">
    <property type="entry name" value="PATATIN-LIKE PROTEIN 2"/>
    <property type="match status" value="1"/>
</dbReference>
<dbReference type="Proteomes" id="UP000607653">
    <property type="component" value="Unassembled WGS sequence"/>
</dbReference>
<dbReference type="Gene3D" id="3.40.1090.10">
    <property type="entry name" value="Cytosolic phospholipase A2 catalytic domain"/>
    <property type="match status" value="1"/>
</dbReference>
<evidence type="ECO:0000256" key="6">
    <source>
        <dbReference type="PROSITE-ProRule" id="PRU01161"/>
    </source>
</evidence>
<comment type="domain">
    <text evidence="7">The nitrogen atoms of the two glycine residues in the GGXR motif define the oxyanion hole, and stabilize the oxyanion that forms during the nucleophilic attack by the catalytic serine during substrate cleavage.</text>
</comment>
<organism evidence="9 10">
    <name type="scientific">Nelumbo nucifera</name>
    <name type="common">Sacred lotus</name>
    <dbReference type="NCBI Taxonomy" id="4432"/>
    <lineage>
        <taxon>Eukaryota</taxon>
        <taxon>Viridiplantae</taxon>
        <taxon>Streptophyta</taxon>
        <taxon>Embryophyta</taxon>
        <taxon>Tracheophyta</taxon>
        <taxon>Spermatophyta</taxon>
        <taxon>Magnoliopsida</taxon>
        <taxon>Proteales</taxon>
        <taxon>Nelumbonaceae</taxon>
        <taxon>Nelumbo</taxon>
    </lineage>
</organism>
<dbReference type="AlphaFoldDB" id="A0A822XY86"/>
<evidence type="ECO:0000256" key="2">
    <source>
        <dbReference type="ARBA" id="ARBA00022801"/>
    </source>
</evidence>
<dbReference type="SUPFAM" id="SSF52151">
    <property type="entry name" value="FabD/lysophospholipase-like"/>
    <property type="match status" value="1"/>
</dbReference>
<dbReference type="PANTHER" id="PTHR32176">
    <property type="entry name" value="XYLOSE ISOMERASE"/>
    <property type="match status" value="1"/>
</dbReference>
<keyword evidence="10" id="KW-1185">Reference proteome</keyword>
<comment type="similarity">
    <text evidence="1 7">Belongs to the patatin family.</text>
</comment>
<keyword evidence="4 6" id="KW-0442">Lipid degradation</keyword>
<proteinExistence type="inferred from homology"/>
<dbReference type="GO" id="GO:0016298">
    <property type="term" value="F:lipase activity"/>
    <property type="evidence" value="ECO:0007669"/>
    <property type="project" value="UniProtKB-ARBA"/>
</dbReference>
<accession>A0A822XY86</accession>
<evidence type="ECO:0000313" key="9">
    <source>
        <dbReference type="EMBL" id="DAD22358.1"/>
    </source>
</evidence>
<sequence length="392" mass="43074">MTAASERMVTVLSIDGGGVRGIIPGTILAFLESKFQELDGQNARIANYFDLVAGTSTVGLLTVMLTAPDENNLPLYPAKDINDFYLEHCPKIFPQRRTAGIDRIVKLCRVLSGPKYDGKYIRSLTEGLLGKTTLSQTLTNVIIPTFDVKLLQPTIFTTKEAKTNALKNSRLSDICISTSAAPTYLPAHHFETNDSKGNTRSFNLIDGGVAANNPTLLALTHISKDILINDPDFLHIKPMDASKFLVLSLGTGAANHEEKYSAEIASNWGLLEWTYNDGATPLIDAFMHSSSDVVDIHASTLFQVLHAQKNYLRIQDDTLTGAASSVDIATEENLQNLVRIGKELLKKPMSMVNLETGKFEQLHGEGTNEEALIRFARLLSQQRRLKQVEAES</sequence>
<reference evidence="9 10" key="1">
    <citation type="journal article" date="2020" name="Mol. Biol. Evol.">
        <title>Distinct Expression and Methylation Patterns for Genes with Different Fates following a Single Whole-Genome Duplication in Flowering Plants.</title>
        <authorList>
            <person name="Shi T."/>
            <person name="Rahmani R.S."/>
            <person name="Gugger P.F."/>
            <person name="Wang M."/>
            <person name="Li H."/>
            <person name="Zhang Y."/>
            <person name="Li Z."/>
            <person name="Wang Q."/>
            <person name="Van de Peer Y."/>
            <person name="Marchal K."/>
            <person name="Chen J."/>
        </authorList>
    </citation>
    <scope>NUCLEOTIDE SEQUENCE [LARGE SCALE GENOMIC DNA]</scope>
    <source>
        <tissue evidence="9">Leaf</tissue>
    </source>
</reference>
<feature type="domain" description="PNPLA" evidence="8">
    <location>
        <begin position="12"/>
        <end position="219"/>
    </location>
</feature>